<evidence type="ECO:0000313" key="3">
    <source>
        <dbReference type="Proteomes" id="UP001142055"/>
    </source>
</evidence>
<comment type="caution">
    <text evidence="2">The sequence shown here is derived from an EMBL/GenBank/DDBJ whole genome shotgun (WGS) entry which is preliminary data.</text>
</comment>
<feature type="region of interest" description="Disordered" evidence="1">
    <location>
        <begin position="580"/>
        <end position="608"/>
    </location>
</feature>
<reference evidence="2" key="1">
    <citation type="submission" date="2022-12" db="EMBL/GenBank/DDBJ databases">
        <title>Genome assemblies of Blomia tropicalis.</title>
        <authorList>
            <person name="Cui Y."/>
        </authorList>
    </citation>
    <scope>NUCLEOTIDE SEQUENCE</scope>
    <source>
        <tissue evidence="2">Adult mites</tissue>
    </source>
</reference>
<dbReference type="EMBL" id="JAPWDV010000001">
    <property type="protein sequence ID" value="KAJ6223312.1"/>
    <property type="molecule type" value="Genomic_DNA"/>
</dbReference>
<dbReference type="AlphaFoldDB" id="A0A9Q0MCY1"/>
<organism evidence="2 3">
    <name type="scientific">Blomia tropicalis</name>
    <name type="common">Mite</name>
    <dbReference type="NCBI Taxonomy" id="40697"/>
    <lineage>
        <taxon>Eukaryota</taxon>
        <taxon>Metazoa</taxon>
        <taxon>Ecdysozoa</taxon>
        <taxon>Arthropoda</taxon>
        <taxon>Chelicerata</taxon>
        <taxon>Arachnida</taxon>
        <taxon>Acari</taxon>
        <taxon>Acariformes</taxon>
        <taxon>Sarcoptiformes</taxon>
        <taxon>Astigmata</taxon>
        <taxon>Glycyphagoidea</taxon>
        <taxon>Echimyopodidae</taxon>
        <taxon>Blomia</taxon>
    </lineage>
</organism>
<feature type="compositionally biased region" description="Basic and acidic residues" evidence="1">
    <location>
        <begin position="121"/>
        <end position="133"/>
    </location>
</feature>
<keyword evidence="3" id="KW-1185">Reference proteome</keyword>
<evidence type="ECO:0000313" key="2">
    <source>
        <dbReference type="EMBL" id="KAJ6223312.1"/>
    </source>
</evidence>
<gene>
    <name evidence="2" type="ORF">RDWZM_001857</name>
</gene>
<feature type="region of interest" description="Disordered" evidence="1">
    <location>
        <begin position="86"/>
        <end position="148"/>
    </location>
</feature>
<feature type="compositionally biased region" description="Basic and acidic residues" evidence="1">
    <location>
        <begin position="580"/>
        <end position="590"/>
    </location>
</feature>
<dbReference type="Proteomes" id="UP001142055">
    <property type="component" value="Chromosome 1"/>
</dbReference>
<feature type="compositionally biased region" description="Polar residues" evidence="1">
    <location>
        <begin position="105"/>
        <end position="120"/>
    </location>
</feature>
<proteinExistence type="predicted"/>
<name>A0A9Q0MCY1_BLOTA</name>
<sequence>MSSRRSANENSHRHTVPNANYSSFPCFQEEVKFKTNIVKQTSDDNDQTVDNGNDNFQVNVSMHDKLKMCFAEMENMKDQFDTRRRRLNTKKRTQREATDEEMERPTSQANHSMSTANTPTESRDSTKENETQFKAHLIRTSSRDSIDETDKDMSKSYELLNHPPSYEETYVSIPGLTLETSHSSGNIAGFRSNVGRRTVSDPFGNWSLNNRQTCGSATTNQSLYGSGRYPSAESNATYTVSDTNKTRLADIAQTKSSETRKSYDKWLQKLDEVNDISRSTLKRIKHLESEVTNLKMATDNLSFRPKAPKTFASKIPVTTGIGPTNIGPSPPVFRPTIPMERPITKRLSDKSINTEIDSKFMNELLKHWQSRNNSIGANLTDVAYIDEPSRVVRRRLTTTLGRSVEIQTESEPISRQEKAISTEDWKMPQNILDFSPLYGGITSTKLSDIDYGFPKMSPETENFPSRQPIKSMSILDMPNLELRQPNLVQPLYDEMPIRTNVKTPEPIVEIYSDSDETCSFDDFEKNIYNQISNRAMMKNKMMNRKQTSRTTNIDDELNQTKLRHSSTQTNQVEEIPIKETKTTQERDNDKMPSTPSMTMGGSQPIVPNNLRSTSKIIIERVRMNQKEKSEILLKTDIDKEGMVHRSTEVKNRKFKPKQATNRHMSNVGVVDSNESKYLRKVNSDMNVCHSRNMFSRPVSAIDIPNSDFTKKKENHFMHDKALSSIDIATKSPTVISEGYHSEYMDHSNNRIDSEHNDYLIEPPTTFSGNDTAKPSSQCEWEEVSKSEITNRTTNDLLDNFKDMELARDGILTLTNDTMIDNTGKQTNITTKSRTIRKYKPKDKTKSTMDLSTPLPDMELDRNINELSRTQSVSQGNLEVLKPLQTINRYVKPQTEEEEEEEESTPIDMYNQPMQSMVPKSSVPPAICNFSLVCNYDNNLVFRANFGLAKLPCFETNL</sequence>
<feature type="compositionally biased region" description="Polar residues" evidence="1">
    <location>
        <begin position="591"/>
        <end position="608"/>
    </location>
</feature>
<feature type="region of interest" description="Disordered" evidence="1">
    <location>
        <begin position="837"/>
        <end position="856"/>
    </location>
</feature>
<dbReference type="OMA" id="NENSHRH"/>
<evidence type="ECO:0000256" key="1">
    <source>
        <dbReference type="SAM" id="MobiDB-lite"/>
    </source>
</evidence>
<accession>A0A9Q0MCY1</accession>
<protein>
    <submittedName>
        <fullName evidence="2">Uncharacterized protein</fullName>
    </submittedName>
</protein>